<dbReference type="Proteomes" id="UP000675747">
    <property type="component" value="Unassembled WGS sequence"/>
</dbReference>
<accession>A0A8J7VRX6</accession>
<evidence type="ECO:0000256" key="3">
    <source>
        <dbReference type="ARBA" id="ARBA00022475"/>
    </source>
</evidence>
<feature type="transmembrane region" description="Helical" evidence="10">
    <location>
        <begin position="402"/>
        <end position="420"/>
    </location>
</feature>
<dbReference type="PANTHER" id="PTHR33908:SF3">
    <property type="entry name" value="UNDECAPRENYL PHOSPHATE-ALPHA-4-AMINO-4-DEOXY-L-ARABINOSE ARABINOSYL TRANSFERASE"/>
    <property type="match status" value="1"/>
</dbReference>
<keyword evidence="14" id="KW-1185">Reference proteome</keyword>
<organism evidence="12">
    <name type="scientific">Coralloluteibacterium stylophorae</name>
    <dbReference type="NCBI Taxonomy" id="1776034"/>
    <lineage>
        <taxon>Bacteria</taxon>
        <taxon>Pseudomonadati</taxon>
        <taxon>Pseudomonadota</taxon>
        <taxon>Gammaproteobacteria</taxon>
        <taxon>Lysobacterales</taxon>
        <taxon>Lysobacteraceae</taxon>
        <taxon>Coralloluteibacterium</taxon>
    </lineage>
</organism>
<feature type="transmembrane region" description="Helical" evidence="10">
    <location>
        <begin position="330"/>
        <end position="351"/>
    </location>
</feature>
<feature type="transmembrane region" description="Helical" evidence="10">
    <location>
        <begin position="165"/>
        <end position="193"/>
    </location>
</feature>
<feature type="transmembrane region" description="Helical" evidence="10">
    <location>
        <begin position="305"/>
        <end position="324"/>
    </location>
</feature>
<dbReference type="RefSeq" id="WP_211925748.1">
    <property type="nucleotide sequence ID" value="NZ_JAGQFT020000004.1"/>
</dbReference>
<feature type="transmembrane region" description="Helical" evidence="10">
    <location>
        <begin position="213"/>
        <end position="238"/>
    </location>
</feature>
<dbReference type="PANTHER" id="PTHR33908">
    <property type="entry name" value="MANNOSYLTRANSFERASE YKCB-RELATED"/>
    <property type="match status" value="1"/>
</dbReference>
<evidence type="ECO:0000256" key="1">
    <source>
        <dbReference type="ARBA" id="ARBA00004586"/>
    </source>
</evidence>
<dbReference type="InterPro" id="IPR038731">
    <property type="entry name" value="RgtA/B/C-like"/>
</dbReference>
<dbReference type="GO" id="GO:0010041">
    <property type="term" value="P:response to iron(III) ion"/>
    <property type="evidence" value="ECO:0007669"/>
    <property type="project" value="TreeGrafter"/>
</dbReference>
<sequence>MHSVVRYWSYPRLVLLLLLLALAALGAGLGLRDPSPPDEPRFALAARQMVESGSWLVPHRGNEIYPDKPPMFMWTIAAGYALTGDLRVAFLLPSLLAALGTLWLTVDLARRLWNPRVAVWAGFALLGCLQFGLQAKRAQIDMLLVFMTTLSLWGLLRHLLRGPDWPAFCLGAFAAGLGTVTKGVGFLPLLALLPWAATRRFAPRATTTAAGGWCWAGFALAFVAGAGVWLVPMLVAVATSSDPAMQAYADNILFKQTGERYANAWHHVQPAWYYLEVIFTLWLPGALLLPWLLPAWWRRLKRRDARLVVLLGWSLLTLLFFTASPGKREVYIFPVLPALCVAAAPLLPGLLRRRGVHWILAAFIVLLSLLFAAAGASGLADARWAVEKATERGMSLDSMHRLMAWLLGLGVAGLVLLATLRLRRIGAAVVSFIALLWTVYGVGLAPAVDASSSARRLMREAGAHIGPDAELALIGWREQHLLQADRPTRTFGFRRDWQDQWTDATPWLAQAPQRRWLFVLDEALSPCADATQVVAIGESNRRRWLLVPGTAMRQGCVTPALADEIDDEEGAEDE</sequence>
<keyword evidence="5" id="KW-0808">Transferase</keyword>
<evidence type="ECO:0000256" key="7">
    <source>
        <dbReference type="ARBA" id="ARBA00022824"/>
    </source>
</evidence>
<evidence type="ECO:0000313" key="14">
    <source>
        <dbReference type="Proteomes" id="UP000675747"/>
    </source>
</evidence>
<name>A0A8J7VRX6_9GAMM</name>
<dbReference type="EMBL" id="JAGQFT010000021">
    <property type="protein sequence ID" value="MBR0561782.1"/>
    <property type="molecule type" value="Genomic_DNA"/>
</dbReference>
<dbReference type="Pfam" id="PF13231">
    <property type="entry name" value="PMT_2"/>
    <property type="match status" value="1"/>
</dbReference>
<feature type="transmembrane region" description="Helical" evidence="10">
    <location>
        <begin position="88"/>
        <end position="106"/>
    </location>
</feature>
<dbReference type="GO" id="GO:0009103">
    <property type="term" value="P:lipopolysaccharide biosynthetic process"/>
    <property type="evidence" value="ECO:0007669"/>
    <property type="project" value="TreeGrafter"/>
</dbReference>
<feature type="transmembrane region" description="Helical" evidence="10">
    <location>
        <begin position="271"/>
        <end position="293"/>
    </location>
</feature>
<reference evidence="12" key="2">
    <citation type="submission" date="2021-04" db="EMBL/GenBank/DDBJ databases">
        <authorList>
            <person name="Karlyshev A.V."/>
        </authorList>
    </citation>
    <scope>NUCLEOTIDE SEQUENCE</scope>
    <source>
        <strain evidence="12">LMG 29479</strain>
    </source>
</reference>
<dbReference type="Pfam" id="PF03901">
    <property type="entry name" value="Glyco_transf_22"/>
    <property type="match status" value="1"/>
</dbReference>
<evidence type="ECO:0000256" key="5">
    <source>
        <dbReference type="ARBA" id="ARBA00022679"/>
    </source>
</evidence>
<feature type="transmembrane region" description="Helical" evidence="10">
    <location>
        <begin position="358"/>
        <end position="382"/>
    </location>
</feature>
<reference evidence="13 14" key="1">
    <citation type="journal article" date="2021" name="Microbiol. Resour. Announc.">
        <title>Draft Genome Sequence of Coralloluteibacterium stylophorae LMG 29479T.</title>
        <authorList>
            <person name="Karlyshev A.V."/>
            <person name="Kudryashova E.B."/>
            <person name="Ariskina E.V."/>
            <person name="Conroy A.P."/>
            <person name="Abidueva E.Y."/>
        </authorList>
    </citation>
    <scope>NUCLEOTIDE SEQUENCE [LARGE SCALE GENOMIC DNA]</scope>
    <source>
        <strain evidence="13 14">LMG 29479</strain>
    </source>
</reference>
<dbReference type="GO" id="GO:0016763">
    <property type="term" value="F:pentosyltransferase activity"/>
    <property type="evidence" value="ECO:0007669"/>
    <property type="project" value="TreeGrafter"/>
</dbReference>
<keyword evidence="4" id="KW-0328">Glycosyltransferase</keyword>
<evidence type="ECO:0000256" key="6">
    <source>
        <dbReference type="ARBA" id="ARBA00022692"/>
    </source>
</evidence>
<keyword evidence="6 10" id="KW-0812">Transmembrane</keyword>
<feature type="domain" description="Glycosyltransferase RgtA/B/C/D-like" evidence="11">
    <location>
        <begin position="67"/>
        <end position="229"/>
    </location>
</feature>
<dbReference type="InterPro" id="IPR005599">
    <property type="entry name" value="GPI_mannosylTrfase"/>
</dbReference>
<keyword evidence="8 10" id="KW-1133">Transmembrane helix</keyword>
<comment type="subcellular location">
    <subcellularLocation>
        <location evidence="2">Cell membrane</location>
        <topology evidence="2">Multi-pass membrane protein</topology>
    </subcellularLocation>
    <subcellularLocation>
        <location evidence="1">Endoplasmic reticulum membrane</location>
    </subcellularLocation>
</comment>
<evidence type="ECO:0000256" key="4">
    <source>
        <dbReference type="ARBA" id="ARBA00022676"/>
    </source>
</evidence>
<evidence type="ECO:0000256" key="2">
    <source>
        <dbReference type="ARBA" id="ARBA00004651"/>
    </source>
</evidence>
<evidence type="ECO:0000313" key="13">
    <source>
        <dbReference type="EMBL" id="MBS7457078.1"/>
    </source>
</evidence>
<dbReference type="GO" id="GO:0005886">
    <property type="term" value="C:plasma membrane"/>
    <property type="evidence" value="ECO:0007669"/>
    <property type="project" value="UniProtKB-SubCell"/>
</dbReference>
<comment type="caution">
    <text evidence="12">The sequence shown here is derived from an EMBL/GenBank/DDBJ whole genome shotgun (WGS) entry which is preliminary data.</text>
</comment>
<dbReference type="InterPro" id="IPR050297">
    <property type="entry name" value="LipidA_mod_glycosyltrf_83"/>
</dbReference>
<keyword evidence="9 10" id="KW-0472">Membrane</keyword>
<dbReference type="EMBL" id="JAGQFT020000004">
    <property type="protein sequence ID" value="MBS7457078.1"/>
    <property type="molecule type" value="Genomic_DNA"/>
</dbReference>
<dbReference type="AlphaFoldDB" id="A0A8J7VRX6"/>
<protein>
    <submittedName>
        <fullName evidence="12">Glycosyltransferase family 39 protein</fullName>
    </submittedName>
</protein>
<proteinExistence type="predicted"/>
<evidence type="ECO:0000256" key="10">
    <source>
        <dbReference type="SAM" id="Phobius"/>
    </source>
</evidence>
<evidence type="ECO:0000256" key="8">
    <source>
        <dbReference type="ARBA" id="ARBA00022989"/>
    </source>
</evidence>
<keyword evidence="3" id="KW-1003">Cell membrane</keyword>
<evidence type="ECO:0000256" key="9">
    <source>
        <dbReference type="ARBA" id="ARBA00023136"/>
    </source>
</evidence>
<feature type="transmembrane region" description="Helical" evidence="10">
    <location>
        <begin position="427"/>
        <end position="448"/>
    </location>
</feature>
<feature type="transmembrane region" description="Helical" evidence="10">
    <location>
        <begin position="140"/>
        <end position="159"/>
    </location>
</feature>
<keyword evidence="7" id="KW-0256">Endoplasmic reticulum</keyword>
<evidence type="ECO:0000313" key="12">
    <source>
        <dbReference type="EMBL" id="MBR0561782.1"/>
    </source>
</evidence>
<gene>
    <name evidence="13" type="ORF">KB893_008005</name>
    <name evidence="12" type="ORF">KB893_04500</name>
</gene>
<evidence type="ECO:0000259" key="11">
    <source>
        <dbReference type="Pfam" id="PF13231"/>
    </source>
</evidence>